<protein>
    <submittedName>
        <fullName evidence="3">Putative endonuclease</fullName>
    </submittedName>
</protein>
<accession>A0A1G6THE1</accession>
<evidence type="ECO:0000256" key="1">
    <source>
        <dbReference type="ARBA" id="ARBA00007435"/>
    </source>
</evidence>
<dbReference type="Gene3D" id="3.40.1440.10">
    <property type="entry name" value="GIY-YIG endonuclease"/>
    <property type="match status" value="1"/>
</dbReference>
<dbReference type="RefSeq" id="WP_090768872.1">
    <property type="nucleotide sequence ID" value="NZ_FMZH01000005.1"/>
</dbReference>
<reference evidence="4" key="1">
    <citation type="submission" date="2016-10" db="EMBL/GenBank/DDBJ databases">
        <authorList>
            <person name="Varghese N."/>
            <person name="Submissions S."/>
        </authorList>
    </citation>
    <scope>NUCLEOTIDE SEQUENCE [LARGE SCALE GENOMIC DNA]</scope>
    <source>
        <strain evidence="4">DSM 18609</strain>
    </source>
</reference>
<keyword evidence="3" id="KW-0378">Hydrolase</keyword>
<keyword evidence="3" id="KW-0540">Nuclease</keyword>
<dbReference type="Pfam" id="PF01541">
    <property type="entry name" value="GIY-YIG"/>
    <property type="match status" value="1"/>
</dbReference>
<organism evidence="3 4">
    <name type="scientific">Pedobacter soli</name>
    <dbReference type="NCBI Taxonomy" id="390242"/>
    <lineage>
        <taxon>Bacteria</taxon>
        <taxon>Pseudomonadati</taxon>
        <taxon>Bacteroidota</taxon>
        <taxon>Sphingobacteriia</taxon>
        <taxon>Sphingobacteriales</taxon>
        <taxon>Sphingobacteriaceae</taxon>
        <taxon>Pedobacter</taxon>
    </lineage>
</organism>
<keyword evidence="3" id="KW-0255">Endonuclease</keyword>
<dbReference type="InterPro" id="IPR000305">
    <property type="entry name" value="GIY-YIG_endonuc"/>
</dbReference>
<dbReference type="PANTHER" id="PTHR34477:SF5">
    <property type="entry name" value="BSL5627 PROTEIN"/>
    <property type="match status" value="1"/>
</dbReference>
<dbReference type="SMART" id="SM00465">
    <property type="entry name" value="GIYc"/>
    <property type="match status" value="1"/>
</dbReference>
<proteinExistence type="inferred from homology"/>
<evidence type="ECO:0000259" key="2">
    <source>
        <dbReference type="PROSITE" id="PS50164"/>
    </source>
</evidence>
<dbReference type="STRING" id="390242.SAMN04488024_10520"/>
<dbReference type="AlphaFoldDB" id="A0A1G6THE1"/>
<dbReference type="InterPro" id="IPR050190">
    <property type="entry name" value="UPF0213_domain"/>
</dbReference>
<dbReference type="EMBL" id="FMZH01000005">
    <property type="protein sequence ID" value="SDD28582.1"/>
    <property type="molecule type" value="Genomic_DNA"/>
</dbReference>
<gene>
    <name evidence="3" type="ORF">SAMN04488024_10520</name>
</gene>
<evidence type="ECO:0000313" key="3">
    <source>
        <dbReference type="EMBL" id="SDD28582.1"/>
    </source>
</evidence>
<dbReference type="CDD" id="cd10448">
    <property type="entry name" value="GIY-YIG_unchar_3"/>
    <property type="match status" value="1"/>
</dbReference>
<dbReference type="SUPFAM" id="SSF82771">
    <property type="entry name" value="GIY-YIG endonuclease"/>
    <property type="match status" value="1"/>
</dbReference>
<dbReference type="Proteomes" id="UP000199455">
    <property type="component" value="Unassembled WGS sequence"/>
</dbReference>
<dbReference type="PANTHER" id="PTHR34477">
    <property type="entry name" value="UPF0213 PROTEIN YHBQ"/>
    <property type="match status" value="1"/>
</dbReference>
<keyword evidence="4" id="KW-1185">Reference proteome</keyword>
<dbReference type="GO" id="GO:0004519">
    <property type="term" value="F:endonuclease activity"/>
    <property type="evidence" value="ECO:0007669"/>
    <property type="project" value="UniProtKB-KW"/>
</dbReference>
<dbReference type="PROSITE" id="PS50164">
    <property type="entry name" value="GIY_YIG"/>
    <property type="match status" value="1"/>
</dbReference>
<evidence type="ECO:0000313" key="4">
    <source>
        <dbReference type="Proteomes" id="UP000199455"/>
    </source>
</evidence>
<dbReference type="InterPro" id="IPR035901">
    <property type="entry name" value="GIY-YIG_endonuc_sf"/>
</dbReference>
<feature type="domain" description="GIY-YIG" evidence="2">
    <location>
        <begin position="3"/>
        <end position="81"/>
    </location>
</feature>
<sequence>MDRNYFVYILTNKNKTVVYTGVTNDLEVRLTQHRENKDNKFAFTYKYNCYYLVYFEHFQYIEHAIEREKEIKGWTRAKKNALIETENKNWDFLNDTITEE</sequence>
<name>A0A1G6THE1_9SPHI</name>
<comment type="similarity">
    <text evidence="1">Belongs to the UPF0213 family.</text>
</comment>